<protein>
    <submittedName>
        <fullName evidence="2">Glycosyl transferase</fullName>
    </submittedName>
</protein>
<dbReference type="AlphaFoldDB" id="A0A2S0L5F4"/>
<sequence length="451" mass="51366">MKQKLDNIKSDKAVILFTRIPEPGKVKTRMMPYLSPSECAELQECCIKDSLEMLREVDVDKFICYEPSGDRNLLAELCKETNFIVQRGDDIGARMKNGLSDVFDIGYKSVLLMGSDIPEVKSSDITDAFSQLQSCDTVIGPSQDGGYYLIGMNDIKPELFAQSSYGHGKVLDELLHIAADNNIHVTLVAEHRDLDTKDDILYFREHIRHQHHLMESEVGKFVTKVLRVSVIVPTYNEEKRIDKLIKQLDDICDDAEIVIVDGGSTDSTLAHIPDRYRIVKSDKGRALQLNAGARAASGEVLFFMHADSELPNKPIHEIREVMKTYNAGCFGIEFQSDNLLMKINAAISNDRAFRRQIAFGDQGMFMTREVFEGVGGFPEIPIMEDYQLSLTLREMGIRIGATRGRICTSDRRYPKGNIKKLRLMFKMWLLRRKYRMGIDPYQIAKEYKDIR</sequence>
<name>A0A2S0L5F4_9FIRM</name>
<evidence type="ECO:0000259" key="1">
    <source>
        <dbReference type="Pfam" id="PF00535"/>
    </source>
</evidence>
<dbReference type="Proteomes" id="UP000237883">
    <property type="component" value="Chromosome"/>
</dbReference>
<proteinExistence type="predicted"/>
<dbReference type="EMBL" id="CP027228">
    <property type="protein sequence ID" value="AVM48486.1"/>
    <property type="molecule type" value="Genomic_DNA"/>
</dbReference>
<reference evidence="3" key="1">
    <citation type="submission" date="2018-02" db="EMBL/GenBank/DDBJ databases">
        <authorList>
            <person name="Holder M.E."/>
            <person name="Ajami N.J."/>
            <person name="Petrosino J.F."/>
        </authorList>
    </citation>
    <scope>NUCLEOTIDE SEQUENCE [LARGE SCALE GENOMIC DNA]</scope>
    <source>
        <strain evidence="3">CCUG 47132</strain>
    </source>
</reference>
<dbReference type="OrthoDB" id="9810303at2"/>
<dbReference type="GO" id="GO:0016740">
    <property type="term" value="F:transferase activity"/>
    <property type="evidence" value="ECO:0007669"/>
    <property type="project" value="UniProtKB-KW"/>
</dbReference>
<dbReference type="PANTHER" id="PTHR36529:SF1">
    <property type="entry name" value="GLYCOSYLTRANSFERASE"/>
    <property type="match status" value="1"/>
</dbReference>
<evidence type="ECO:0000313" key="3">
    <source>
        <dbReference type="Proteomes" id="UP000237883"/>
    </source>
</evidence>
<dbReference type="InterPro" id="IPR029044">
    <property type="entry name" value="Nucleotide-diphossugar_trans"/>
</dbReference>
<dbReference type="InterPro" id="IPR001173">
    <property type="entry name" value="Glyco_trans_2-like"/>
</dbReference>
<keyword evidence="2" id="KW-0808">Transferase</keyword>
<dbReference type="InterPro" id="IPR026461">
    <property type="entry name" value="Trfase_2_rSAM/seldom_assoc"/>
</dbReference>
<dbReference type="SUPFAM" id="SSF53448">
    <property type="entry name" value="Nucleotide-diphospho-sugar transferases"/>
    <property type="match status" value="2"/>
</dbReference>
<dbReference type="RefSeq" id="WP_106057541.1">
    <property type="nucleotide sequence ID" value="NZ_CP027228.1"/>
</dbReference>
<evidence type="ECO:0000313" key="2">
    <source>
        <dbReference type="EMBL" id="AVM48486.1"/>
    </source>
</evidence>
<gene>
    <name evidence="2" type="ORF">C5Q96_06345</name>
</gene>
<dbReference type="NCBIfam" id="TIGR04282">
    <property type="entry name" value="glyco_like_cofC"/>
    <property type="match status" value="1"/>
</dbReference>
<accession>A0A2S0L5F4</accession>
<keyword evidence="3" id="KW-1185">Reference proteome</keyword>
<dbReference type="KEGG" id="mdv:C5Q96_06345"/>
<organism evidence="2 3">
    <name type="scientific">Mogibacterium diversum</name>
    <dbReference type="NCBI Taxonomy" id="114527"/>
    <lineage>
        <taxon>Bacteria</taxon>
        <taxon>Bacillati</taxon>
        <taxon>Bacillota</taxon>
        <taxon>Clostridia</taxon>
        <taxon>Peptostreptococcales</taxon>
        <taxon>Anaerovoracaceae</taxon>
        <taxon>Mogibacterium</taxon>
    </lineage>
</organism>
<dbReference type="CDD" id="cd02522">
    <property type="entry name" value="GT_2_like_a"/>
    <property type="match status" value="1"/>
</dbReference>
<dbReference type="Pfam" id="PF09837">
    <property type="entry name" value="DUF2064"/>
    <property type="match status" value="1"/>
</dbReference>
<dbReference type="PANTHER" id="PTHR36529">
    <property type="entry name" value="SLL1095 PROTEIN"/>
    <property type="match status" value="1"/>
</dbReference>
<dbReference type="Gene3D" id="3.90.550.10">
    <property type="entry name" value="Spore Coat Polysaccharide Biosynthesis Protein SpsA, Chain A"/>
    <property type="match status" value="2"/>
</dbReference>
<dbReference type="NCBIfam" id="TIGR04283">
    <property type="entry name" value="glyco_like_mftF"/>
    <property type="match status" value="1"/>
</dbReference>
<dbReference type="Pfam" id="PF00535">
    <property type="entry name" value="Glycos_transf_2"/>
    <property type="match status" value="1"/>
</dbReference>
<dbReference type="InterPro" id="IPR018641">
    <property type="entry name" value="Trfase_1_rSAM/seldom-assoc"/>
</dbReference>
<dbReference type="GeneID" id="78391882"/>
<feature type="domain" description="Glycosyltransferase 2-like" evidence="1">
    <location>
        <begin position="229"/>
        <end position="330"/>
    </location>
</feature>